<evidence type="ECO:0008006" key="3">
    <source>
        <dbReference type="Google" id="ProtNLM"/>
    </source>
</evidence>
<keyword evidence="2" id="KW-1185">Reference proteome</keyword>
<proteinExistence type="predicted"/>
<sequence>MSDNNNNKSTTTDHHDADTTAFFDEFEQETKQEYKKCSISQTFDNVFQCYTLGAQAIHYYRYGEKKDCSSYYEDFKFCLSTKTKSNQVGDSMIKKRELEKQVQKKQLRSSEEVWEARDLKV</sequence>
<evidence type="ECO:0000313" key="2">
    <source>
        <dbReference type="Proteomes" id="UP000646827"/>
    </source>
</evidence>
<protein>
    <recommendedName>
        <fullName evidence="3">Early meiotic induction protein 1</fullName>
    </recommendedName>
</protein>
<dbReference type="EMBL" id="JAEPRB010000136">
    <property type="protein sequence ID" value="KAG2220567.1"/>
    <property type="molecule type" value="Genomic_DNA"/>
</dbReference>
<dbReference type="OrthoDB" id="2017405at2759"/>
<dbReference type="PANTHER" id="PTHR28052">
    <property type="entry name" value="UPF0545 PROTEIN C22ORF39"/>
    <property type="match status" value="1"/>
</dbReference>
<accession>A0A8H7VIW3</accession>
<gene>
    <name evidence="1" type="ORF">INT45_008748</name>
</gene>
<dbReference type="PANTHER" id="PTHR28052:SF1">
    <property type="entry name" value="UPF0545 PROTEIN C22ORF39"/>
    <property type="match status" value="1"/>
</dbReference>
<reference evidence="1 2" key="1">
    <citation type="submission" date="2020-12" db="EMBL/GenBank/DDBJ databases">
        <title>Metabolic potential, ecology and presence of endohyphal bacteria is reflected in genomic diversity of Mucoromycotina.</title>
        <authorList>
            <person name="Muszewska A."/>
            <person name="Okrasinska A."/>
            <person name="Steczkiewicz K."/>
            <person name="Drgas O."/>
            <person name="Orlowska M."/>
            <person name="Perlinska-Lenart U."/>
            <person name="Aleksandrzak-Piekarczyk T."/>
            <person name="Szatraj K."/>
            <person name="Zielenkiewicz U."/>
            <person name="Pilsyk S."/>
            <person name="Malc E."/>
            <person name="Mieczkowski P."/>
            <person name="Kruszewska J.S."/>
            <person name="Biernat P."/>
            <person name="Pawlowska J."/>
        </authorList>
    </citation>
    <scope>NUCLEOTIDE SEQUENCE [LARGE SCALE GENOMIC DNA]</scope>
    <source>
        <strain evidence="1 2">CBS 142.35</strain>
    </source>
</reference>
<evidence type="ECO:0000313" key="1">
    <source>
        <dbReference type="EMBL" id="KAG2220567.1"/>
    </source>
</evidence>
<comment type="caution">
    <text evidence="1">The sequence shown here is derived from an EMBL/GenBank/DDBJ whole genome shotgun (WGS) entry which is preliminary data.</text>
</comment>
<dbReference type="InterPro" id="IPR021475">
    <property type="entry name" value="Pants/Emi1-like"/>
</dbReference>
<dbReference type="AlphaFoldDB" id="A0A8H7VIW3"/>
<dbReference type="Pfam" id="PF11326">
    <property type="entry name" value="PANTS-like"/>
    <property type="match status" value="1"/>
</dbReference>
<dbReference type="Proteomes" id="UP000646827">
    <property type="component" value="Unassembled WGS sequence"/>
</dbReference>
<name>A0A8H7VIW3_9FUNG</name>
<organism evidence="1 2">
    <name type="scientific">Circinella minor</name>
    <dbReference type="NCBI Taxonomy" id="1195481"/>
    <lineage>
        <taxon>Eukaryota</taxon>
        <taxon>Fungi</taxon>
        <taxon>Fungi incertae sedis</taxon>
        <taxon>Mucoromycota</taxon>
        <taxon>Mucoromycotina</taxon>
        <taxon>Mucoromycetes</taxon>
        <taxon>Mucorales</taxon>
        <taxon>Lichtheimiaceae</taxon>
        <taxon>Circinella</taxon>
    </lineage>
</organism>